<gene>
    <name evidence="1" type="ORF">L0P57_02000</name>
</gene>
<comment type="caution">
    <text evidence="1">The sequence shown here is derived from an EMBL/GenBank/DDBJ whole genome shotgun (WGS) entry which is preliminary data.</text>
</comment>
<name>A0ABS9MFY4_9FIRM</name>
<keyword evidence="2" id="KW-1185">Reference proteome</keyword>
<dbReference type="RefSeq" id="WP_237966344.1">
    <property type="nucleotide sequence ID" value="NZ_JAKNHQ010000002.1"/>
</dbReference>
<evidence type="ECO:0008006" key="3">
    <source>
        <dbReference type="Google" id="ProtNLM"/>
    </source>
</evidence>
<evidence type="ECO:0000313" key="1">
    <source>
        <dbReference type="EMBL" id="MCG4609717.1"/>
    </source>
</evidence>
<sequence length="120" mass="12902">MIFDRNGAVQGDAIVHAPNTAPFTILQTGFYYVSFHTTVSPLGTANFPLSILIYLQLQGTPVPGTGARDTFQSALETNIYSFSQIIEITSTPATLNVIGEGGNFLYSDTSITIHKLSDLS</sequence>
<accession>A0ABS9MFY4</accession>
<organism evidence="1 2">
    <name type="scientific">Anaeromassilibacillus senegalensis</name>
    <dbReference type="NCBI Taxonomy" id="1673717"/>
    <lineage>
        <taxon>Bacteria</taxon>
        <taxon>Bacillati</taxon>
        <taxon>Bacillota</taxon>
        <taxon>Clostridia</taxon>
        <taxon>Eubacteriales</taxon>
        <taxon>Acutalibacteraceae</taxon>
        <taxon>Anaeromassilibacillus</taxon>
    </lineage>
</organism>
<dbReference type="InterPro" id="IPR008983">
    <property type="entry name" value="Tumour_necrosis_fac-like_dom"/>
</dbReference>
<dbReference type="Gene3D" id="2.60.120.40">
    <property type="match status" value="1"/>
</dbReference>
<dbReference type="EMBL" id="JAKNHQ010000002">
    <property type="protein sequence ID" value="MCG4609717.1"/>
    <property type="molecule type" value="Genomic_DNA"/>
</dbReference>
<protein>
    <recommendedName>
        <fullName evidence="3">BclA C-terminal domain-containing protein</fullName>
    </recommendedName>
</protein>
<reference evidence="1 2" key="1">
    <citation type="submission" date="2022-01" db="EMBL/GenBank/DDBJ databases">
        <title>Collection of gut derived symbiotic bacterial strains cultured from healthy donors.</title>
        <authorList>
            <person name="Lin H."/>
            <person name="Kohout C."/>
            <person name="Waligurski E."/>
            <person name="Pamer E.G."/>
        </authorList>
    </citation>
    <scope>NUCLEOTIDE SEQUENCE [LARGE SCALE GENOMIC DNA]</scope>
    <source>
        <strain evidence="1 2">DFI.7.58</strain>
    </source>
</reference>
<proteinExistence type="predicted"/>
<dbReference type="Proteomes" id="UP001298681">
    <property type="component" value="Unassembled WGS sequence"/>
</dbReference>
<evidence type="ECO:0000313" key="2">
    <source>
        <dbReference type="Proteomes" id="UP001298681"/>
    </source>
</evidence>